<dbReference type="Gene3D" id="3.20.20.70">
    <property type="entry name" value="Aldolase class I"/>
    <property type="match status" value="1"/>
</dbReference>
<dbReference type="AlphaFoldDB" id="A0A915K8I7"/>
<dbReference type="SUPFAM" id="SSF51569">
    <property type="entry name" value="Aldolase"/>
    <property type="match status" value="1"/>
</dbReference>
<evidence type="ECO:0000313" key="3">
    <source>
        <dbReference type="WBParaSite" id="nRc.2.0.1.t34499-RA"/>
    </source>
</evidence>
<evidence type="ECO:0000313" key="2">
    <source>
        <dbReference type="Proteomes" id="UP000887565"/>
    </source>
</evidence>
<dbReference type="PANTHER" id="PTHR10683:SF18">
    <property type="entry name" value="TRANSALDOLASE"/>
    <property type="match status" value="1"/>
</dbReference>
<dbReference type="InterPro" id="IPR013785">
    <property type="entry name" value="Aldolase_TIM"/>
</dbReference>
<organism evidence="2 3">
    <name type="scientific">Romanomermis culicivorax</name>
    <name type="common">Nematode worm</name>
    <dbReference type="NCBI Taxonomy" id="13658"/>
    <lineage>
        <taxon>Eukaryota</taxon>
        <taxon>Metazoa</taxon>
        <taxon>Ecdysozoa</taxon>
        <taxon>Nematoda</taxon>
        <taxon>Enoplea</taxon>
        <taxon>Dorylaimia</taxon>
        <taxon>Mermithida</taxon>
        <taxon>Mermithoidea</taxon>
        <taxon>Mermithidae</taxon>
        <taxon>Romanomermis</taxon>
    </lineage>
</organism>
<sequence>MVEIKSALDQIKQHTVIVADTGSFDLIKEFLPTDVTTNPSLLLQAASLPAYNHLLDAAVAYAITNA</sequence>
<evidence type="ECO:0000256" key="1">
    <source>
        <dbReference type="ARBA" id="ARBA00023270"/>
    </source>
</evidence>
<dbReference type="GO" id="GO:0009052">
    <property type="term" value="P:pentose-phosphate shunt, non-oxidative branch"/>
    <property type="evidence" value="ECO:0007669"/>
    <property type="project" value="TreeGrafter"/>
</dbReference>
<dbReference type="Proteomes" id="UP000887565">
    <property type="component" value="Unplaced"/>
</dbReference>
<dbReference type="PROSITE" id="PS01054">
    <property type="entry name" value="TRANSALDOLASE_1"/>
    <property type="match status" value="1"/>
</dbReference>
<accession>A0A915K8I7</accession>
<dbReference type="GO" id="GO:0005975">
    <property type="term" value="P:carbohydrate metabolic process"/>
    <property type="evidence" value="ECO:0007669"/>
    <property type="project" value="InterPro"/>
</dbReference>
<protein>
    <submittedName>
        <fullName evidence="3">Transaldolase</fullName>
    </submittedName>
</protein>
<name>A0A915K8I7_ROMCU</name>
<keyword evidence="1" id="KW-0704">Schiff base</keyword>
<keyword evidence="2" id="KW-1185">Reference proteome</keyword>
<dbReference type="InterPro" id="IPR018225">
    <property type="entry name" value="Transaldolase_AS"/>
</dbReference>
<dbReference type="GO" id="GO:0004801">
    <property type="term" value="F:transaldolase activity"/>
    <property type="evidence" value="ECO:0007669"/>
    <property type="project" value="TreeGrafter"/>
</dbReference>
<dbReference type="Pfam" id="PF00923">
    <property type="entry name" value="TAL_FSA"/>
    <property type="match status" value="1"/>
</dbReference>
<proteinExistence type="predicted"/>
<dbReference type="InterPro" id="IPR001585">
    <property type="entry name" value="TAL/FSA"/>
</dbReference>
<dbReference type="WBParaSite" id="nRc.2.0.1.t34499-RA">
    <property type="protein sequence ID" value="nRc.2.0.1.t34499-RA"/>
    <property type="gene ID" value="nRc.2.0.1.g34499"/>
</dbReference>
<dbReference type="PANTHER" id="PTHR10683">
    <property type="entry name" value="TRANSALDOLASE"/>
    <property type="match status" value="1"/>
</dbReference>
<reference evidence="3" key="1">
    <citation type="submission" date="2022-11" db="UniProtKB">
        <authorList>
            <consortium name="WormBaseParasite"/>
        </authorList>
    </citation>
    <scope>IDENTIFICATION</scope>
</reference>